<dbReference type="Gene3D" id="1.10.287.1880">
    <property type="match status" value="1"/>
</dbReference>
<sequence>MDSKLLLEDTKLFIEVEKSMCKLFDENNRLQKQSSLHSNQSTVFVNHCVFKKIYLLSYIRAYEGFSQVLISELSQLFDAKLYRNGIFLISKYQPKCYNQDTLSSSPINSTAVDESLLEEEVDKDIVYLNNNNVLGIEILANIVCTTMCLVNEVKIGGNGTSFESTGIKKNILIDMKSLTPIQLKDARYFSAIYFKSMVLNSLPEKSVLLMKCLPIQPSVIENMIIYTENVSNEKLAIHVVQVSANPSPTIKKKVFDSFRTKETNFFAMYDILGDVKFENNSLLDETNTSVVNEETSLQIMIYWSGSGYSVSKPPPHSAKAVIKVQVVAGESRSAAYNAYIELKALDTVVNRTENQNMNNSISDKVLEKLYIFKDSVSDFSYYGNTDVIIGNEKTDDLEKPMTQFLHQAFQRNDHDFTDKLWLFLYQLENKDDMRQCIKEIVQDIINGSLQPAISPANETKLAKFIRQMYLADSDESKHYAKDKLFEFLSSETAIYNLMTEIGIEKLRKDYFNFFLSKELTTLYNLQKLCKATSTNMDIACLWKLHLCLEAVITPSIYLALSRDCESLILKAALEFYCNNNVSFSSPVFYLPIMPFHDASPAIHQACEARHPVIWQCGIINQNKVDLLETTIYHVKNKLLIPDEETENLSMLEDIKIVSEQTMYLPFKK</sequence>
<evidence type="ECO:0000313" key="10">
    <source>
        <dbReference type="Proteomes" id="UP001652625"/>
    </source>
</evidence>
<comment type="subunit">
    <text evidence="9">Component of the RZZ complex.</text>
</comment>
<evidence type="ECO:0000256" key="4">
    <source>
        <dbReference type="ARBA" id="ARBA00022618"/>
    </source>
</evidence>
<dbReference type="PANTHER" id="PTHR15995:SF1">
    <property type="entry name" value="PROTEIN ZWILCH HOMOLOG"/>
    <property type="match status" value="1"/>
</dbReference>
<dbReference type="PANTHER" id="PTHR15995">
    <property type="entry name" value="PROTEIN ZWILCH HOMOLOG"/>
    <property type="match status" value="1"/>
</dbReference>
<evidence type="ECO:0000256" key="9">
    <source>
        <dbReference type="RuleBase" id="RU369076"/>
    </source>
</evidence>
<comment type="function">
    <text evidence="9">Essential component of the mitotic checkpoint, which prevents cells from prematurely exiting mitosis. Required for the assembly of the dynein-dynactin and MAD1-MAD2 complexes onto kinetochores. Its function related to the spindle assembly machinery is proposed to depend on its association in the mitotic RZZ complex.</text>
</comment>
<comment type="subcellular location">
    <subcellularLocation>
        <location evidence="1 9">Chromosome</location>
        <location evidence="1 9">Centromere</location>
        <location evidence="1 9">Kinetochore</location>
    </subcellularLocation>
</comment>
<dbReference type="Pfam" id="PF09817">
    <property type="entry name" value="Zwilch"/>
    <property type="match status" value="1"/>
</dbReference>
<keyword evidence="7 9" id="KW-0131">Cell cycle</keyword>
<dbReference type="RefSeq" id="XP_065646552.1">
    <property type="nucleotide sequence ID" value="XM_065790480.1"/>
</dbReference>
<keyword evidence="6 9" id="KW-0995">Kinetochore</keyword>
<evidence type="ECO:0000256" key="6">
    <source>
        <dbReference type="ARBA" id="ARBA00022838"/>
    </source>
</evidence>
<reference evidence="11" key="2">
    <citation type="submission" date="2025-08" db="UniProtKB">
        <authorList>
            <consortium name="RefSeq"/>
        </authorList>
    </citation>
    <scope>IDENTIFICATION</scope>
</reference>
<keyword evidence="4 9" id="KW-0132">Cell division</keyword>
<gene>
    <name evidence="11" type="primary">LOC100206412</name>
</gene>
<keyword evidence="3 9" id="KW-0158">Chromosome</keyword>
<evidence type="ECO:0000256" key="7">
    <source>
        <dbReference type="ARBA" id="ARBA00023306"/>
    </source>
</evidence>
<evidence type="ECO:0000256" key="2">
    <source>
        <dbReference type="ARBA" id="ARBA00009062"/>
    </source>
</evidence>
<reference evidence="10" key="1">
    <citation type="submission" date="2025-05" db="UniProtKB">
        <authorList>
            <consortium name="RefSeq"/>
        </authorList>
    </citation>
    <scope>NUCLEOTIDE SEQUENCE [LARGE SCALE GENOMIC DNA]</scope>
</reference>
<dbReference type="GeneID" id="100206412"/>
<evidence type="ECO:0000256" key="3">
    <source>
        <dbReference type="ARBA" id="ARBA00022454"/>
    </source>
</evidence>
<evidence type="ECO:0000256" key="1">
    <source>
        <dbReference type="ARBA" id="ARBA00004629"/>
    </source>
</evidence>
<keyword evidence="10" id="KW-1185">Reference proteome</keyword>
<dbReference type="InterPro" id="IPR018630">
    <property type="entry name" value="Zwilch"/>
</dbReference>
<keyword evidence="8 9" id="KW-0137">Centromere</keyword>
<dbReference type="Gene3D" id="1.20.58.730">
    <property type="match status" value="1"/>
</dbReference>
<protein>
    <recommendedName>
        <fullName evidence="9">Protein zwilch</fullName>
    </recommendedName>
</protein>
<dbReference type="Proteomes" id="UP001652625">
    <property type="component" value="Chromosome 02"/>
</dbReference>
<organism evidence="10 11">
    <name type="scientific">Hydra vulgaris</name>
    <name type="common">Hydra</name>
    <name type="synonym">Hydra attenuata</name>
    <dbReference type="NCBI Taxonomy" id="6087"/>
    <lineage>
        <taxon>Eukaryota</taxon>
        <taxon>Metazoa</taxon>
        <taxon>Cnidaria</taxon>
        <taxon>Hydrozoa</taxon>
        <taxon>Hydroidolina</taxon>
        <taxon>Anthoathecata</taxon>
        <taxon>Aplanulata</taxon>
        <taxon>Hydridae</taxon>
        <taxon>Hydra</taxon>
    </lineage>
</organism>
<evidence type="ECO:0000313" key="11">
    <source>
        <dbReference type="RefSeq" id="XP_065646552.1"/>
    </source>
</evidence>
<proteinExistence type="inferred from homology"/>
<comment type="similarity">
    <text evidence="2 9">Belongs to the ZWILCH family.</text>
</comment>
<name>A0ABM4BCA9_HYDVU</name>
<accession>A0ABM4BCA9</accession>
<keyword evidence="5 9" id="KW-0498">Mitosis</keyword>
<evidence type="ECO:0000256" key="5">
    <source>
        <dbReference type="ARBA" id="ARBA00022776"/>
    </source>
</evidence>
<evidence type="ECO:0000256" key="8">
    <source>
        <dbReference type="ARBA" id="ARBA00023328"/>
    </source>
</evidence>